<dbReference type="EMBL" id="POWG01000058">
    <property type="protein sequence ID" value="PNQ95172.1"/>
    <property type="molecule type" value="Genomic_DNA"/>
</dbReference>
<reference evidence="1 2" key="1">
    <citation type="submission" date="2018-01" db="EMBL/GenBank/DDBJ databases">
        <title>Whole genome sequence of Azospirillum brasilense REC3 isolated from strawberry roots.</title>
        <authorList>
            <person name="Fontana C.A."/>
            <person name="Salazar S.M."/>
            <person name="Bassi D."/>
            <person name="Puglisi E."/>
            <person name="Lovaisa N.C."/>
            <person name="Toffoli L.M."/>
            <person name="Pedraza R."/>
            <person name="Cocconcelli P.S."/>
        </authorList>
    </citation>
    <scope>NUCLEOTIDE SEQUENCE [LARGE SCALE GENOMIC DNA]</scope>
    <source>
        <strain evidence="1 2">REC3</strain>
        <plasmid evidence="1">p38unnamed</plasmid>
    </source>
</reference>
<geneLocation type="plasmid" evidence="1">
    <name>p38unnamed</name>
</geneLocation>
<gene>
    <name evidence="1" type="ORF">C1S70_30255</name>
</gene>
<dbReference type="AlphaFoldDB" id="A0A2K1FRK3"/>
<keyword evidence="1" id="KW-0614">Plasmid</keyword>
<evidence type="ECO:0000313" key="1">
    <source>
        <dbReference type="EMBL" id="PNQ95172.1"/>
    </source>
</evidence>
<comment type="caution">
    <text evidence="1">The sequence shown here is derived from an EMBL/GenBank/DDBJ whole genome shotgun (WGS) entry which is preliminary data.</text>
</comment>
<name>A0A2K1FRK3_9PROT</name>
<accession>A0A2K1FRK3</accession>
<sequence length="156" mass="17341">MGLPFFALGPAAQYEYVGSDPNLDGSYRGEEHWVDVTCTDPVTKEFYKLVPRWTPGMEPSNVAPSPRLLELASIMHGCDAPLDKAMLRRVIFARYVETNRWGACKLRCVLENPAILHAPNLESVFGASPDMVEFVRFVARYPDVLPSASPTPPIMS</sequence>
<proteinExistence type="predicted"/>
<organism evidence="1 2">
    <name type="scientific">Azospirillum argentinense</name>
    <dbReference type="NCBI Taxonomy" id="2970906"/>
    <lineage>
        <taxon>Bacteria</taxon>
        <taxon>Pseudomonadati</taxon>
        <taxon>Pseudomonadota</taxon>
        <taxon>Alphaproteobacteria</taxon>
        <taxon>Rhodospirillales</taxon>
        <taxon>Azospirillaceae</taxon>
        <taxon>Azospirillum</taxon>
    </lineage>
</organism>
<protein>
    <submittedName>
        <fullName evidence="1">Uncharacterized protein</fullName>
    </submittedName>
</protein>
<evidence type="ECO:0000313" key="2">
    <source>
        <dbReference type="Proteomes" id="UP000236268"/>
    </source>
</evidence>
<dbReference type="Proteomes" id="UP000236268">
    <property type="component" value="Unassembled WGS sequence"/>
</dbReference>